<evidence type="ECO:0000256" key="3">
    <source>
        <dbReference type="ARBA" id="ARBA00022737"/>
    </source>
</evidence>
<dbReference type="EMBL" id="JACCJC010000002">
    <property type="protein sequence ID" value="KAF6241014.1"/>
    <property type="molecule type" value="Genomic_DNA"/>
</dbReference>
<evidence type="ECO:0000313" key="12">
    <source>
        <dbReference type="EMBL" id="KAF6241014.1"/>
    </source>
</evidence>
<gene>
    <name evidence="12" type="ORF">HO173_000808</name>
</gene>
<dbReference type="InterPro" id="IPR036236">
    <property type="entry name" value="Znf_C2H2_sf"/>
</dbReference>
<feature type="compositionally biased region" description="Polar residues" evidence="10">
    <location>
        <begin position="51"/>
        <end position="62"/>
    </location>
</feature>
<dbReference type="GO" id="GO:0000981">
    <property type="term" value="F:DNA-binding transcription factor activity, RNA polymerase II-specific"/>
    <property type="evidence" value="ECO:0007669"/>
    <property type="project" value="TreeGrafter"/>
</dbReference>
<evidence type="ECO:0000256" key="9">
    <source>
        <dbReference type="PROSITE-ProRule" id="PRU00042"/>
    </source>
</evidence>
<evidence type="ECO:0000256" key="6">
    <source>
        <dbReference type="ARBA" id="ARBA00023015"/>
    </source>
</evidence>
<comment type="subcellular location">
    <subcellularLocation>
        <location evidence="1">Nucleus</location>
    </subcellularLocation>
</comment>
<evidence type="ECO:0000313" key="13">
    <source>
        <dbReference type="Proteomes" id="UP000578531"/>
    </source>
</evidence>
<evidence type="ECO:0000256" key="1">
    <source>
        <dbReference type="ARBA" id="ARBA00004123"/>
    </source>
</evidence>
<evidence type="ECO:0000256" key="10">
    <source>
        <dbReference type="SAM" id="MobiDB-lite"/>
    </source>
</evidence>
<keyword evidence="5" id="KW-0862">Zinc</keyword>
<dbReference type="InterPro" id="IPR013087">
    <property type="entry name" value="Znf_C2H2_type"/>
</dbReference>
<feature type="compositionally biased region" description="Low complexity" evidence="10">
    <location>
        <begin position="19"/>
        <end position="36"/>
    </location>
</feature>
<feature type="domain" description="C2H2-type" evidence="11">
    <location>
        <begin position="196"/>
        <end position="224"/>
    </location>
</feature>
<dbReference type="AlphaFoldDB" id="A0A8H6G5L7"/>
<sequence length="234" mass="26962">MSPSPPPQASRTSPINAQSATSSPPTSPSNPFNGGSTHAPHTLTGPMSGPIENNSNNPTDSVSKQEHDLSYISEKYLQEAIKAGYYRGRAPHLEQQMYGNPQPAQLSEKPFKCDQCPQSFKHNRDLERHQRTHLKRPFECDQCFRSYKRNHDLRRHQRTHLERPERPFKCDQCAQSFKRNHDLKRHQRTHLKVDLFTCPVCEKSFSRKDVLQRHLRDIDCDKSTASSETATEWT</sequence>
<evidence type="ECO:0000256" key="4">
    <source>
        <dbReference type="ARBA" id="ARBA00022771"/>
    </source>
</evidence>
<organism evidence="12 13">
    <name type="scientific">Letharia columbiana</name>
    <dbReference type="NCBI Taxonomy" id="112416"/>
    <lineage>
        <taxon>Eukaryota</taxon>
        <taxon>Fungi</taxon>
        <taxon>Dikarya</taxon>
        <taxon>Ascomycota</taxon>
        <taxon>Pezizomycotina</taxon>
        <taxon>Lecanoromycetes</taxon>
        <taxon>OSLEUM clade</taxon>
        <taxon>Lecanoromycetidae</taxon>
        <taxon>Lecanorales</taxon>
        <taxon>Lecanorineae</taxon>
        <taxon>Parmeliaceae</taxon>
        <taxon>Letharia</taxon>
    </lineage>
</organism>
<dbReference type="FunFam" id="3.30.160.60:FF:000286">
    <property type="entry name" value="Zinc finger protein 770"/>
    <property type="match status" value="1"/>
</dbReference>
<name>A0A8H6G5L7_9LECA</name>
<evidence type="ECO:0000256" key="7">
    <source>
        <dbReference type="ARBA" id="ARBA00023163"/>
    </source>
</evidence>
<dbReference type="FunFam" id="3.30.160.60:FF:000145">
    <property type="entry name" value="Zinc finger protein 574"/>
    <property type="match status" value="1"/>
</dbReference>
<dbReference type="PANTHER" id="PTHR24394">
    <property type="entry name" value="ZINC FINGER PROTEIN"/>
    <property type="match status" value="1"/>
</dbReference>
<keyword evidence="7" id="KW-0804">Transcription</keyword>
<dbReference type="GO" id="GO:0005634">
    <property type="term" value="C:nucleus"/>
    <property type="evidence" value="ECO:0007669"/>
    <property type="project" value="UniProtKB-SubCell"/>
</dbReference>
<proteinExistence type="predicted"/>
<dbReference type="GeneID" id="59282486"/>
<feature type="domain" description="C2H2-type" evidence="11">
    <location>
        <begin position="111"/>
        <end position="133"/>
    </location>
</feature>
<dbReference type="PROSITE" id="PS50157">
    <property type="entry name" value="ZINC_FINGER_C2H2_2"/>
    <property type="match status" value="4"/>
</dbReference>
<evidence type="ECO:0000256" key="8">
    <source>
        <dbReference type="ARBA" id="ARBA00023242"/>
    </source>
</evidence>
<keyword evidence="2" id="KW-0479">Metal-binding</keyword>
<keyword evidence="8" id="KW-0539">Nucleus</keyword>
<evidence type="ECO:0000256" key="2">
    <source>
        <dbReference type="ARBA" id="ARBA00022723"/>
    </source>
</evidence>
<protein>
    <recommendedName>
        <fullName evidence="11">C2H2-type domain-containing protein</fullName>
    </recommendedName>
</protein>
<dbReference type="RefSeq" id="XP_037170262.1">
    <property type="nucleotide sequence ID" value="XM_037302755.1"/>
</dbReference>
<feature type="region of interest" description="Disordered" evidence="10">
    <location>
        <begin position="1"/>
        <end position="66"/>
    </location>
</feature>
<evidence type="ECO:0000256" key="5">
    <source>
        <dbReference type="ARBA" id="ARBA00022833"/>
    </source>
</evidence>
<dbReference type="Proteomes" id="UP000578531">
    <property type="component" value="Unassembled WGS sequence"/>
</dbReference>
<dbReference type="SUPFAM" id="SSF57667">
    <property type="entry name" value="beta-beta-alpha zinc fingers"/>
    <property type="match status" value="2"/>
</dbReference>
<dbReference type="Gene3D" id="3.30.160.60">
    <property type="entry name" value="Classic Zinc Finger"/>
    <property type="match status" value="4"/>
</dbReference>
<dbReference type="FunFam" id="3.30.160.60:FF:000100">
    <property type="entry name" value="Zinc finger 45-like"/>
    <property type="match status" value="1"/>
</dbReference>
<dbReference type="GO" id="GO:0032502">
    <property type="term" value="P:developmental process"/>
    <property type="evidence" value="ECO:0007669"/>
    <property type="project" value="UniProtKB-ARBA"/>
</dbReference>
<dbReference type="Pfam" id="PF00096">
    <property type="entry name" value="zf-C2H2"/>
    <property type="match status" value="4"/>
</dbReference>
<evidence type="ECO:0000259" key="11">
    <source>
        <dbReference type="PROSITE" id="PS50157"/>
    </source>
</evidence>
<dbReference type="PANTHER" id="PTHR24394:SF44">
    <property type="entry name" value="ZINC FINGER PROTEIN 271-LIKE"/>
    <property type="match status" value="1"/>
</dbReference>
<accession>A0A8H6G5L7</accession>
<keyword evidence="13" id="KW-1185">Reference proteome</keyword>
<dbReference type="PROSITE" id="PS00028">
    <property type="entry name" value="ZINC_FINGER_C2H2_1"/>
    <property type="match status" value="3"/>
</dbReference>
<feature type="domain" description="C2H2-type" evidence="11">
    <location>
        <begin position="138"/>
        <end position="165"/>
    </location>
</feature>
<keyword evidence="4 9" id="KW-0863">Zinc-finger</keyword>
<comment type="caution">
    <text evidence="12">The sequence shown here is derived from an EMBL/GenBank/DDBJ whole genome shotgun (WGS) entry which is preliminary data.</text>
</comment>
<keyword evidence="6" id="KW-0805">Transcription regulation</keyword>
<keyword evidence="3" id="KW-0677">Repeat</keyword>
<dbReference type="OrthoDB" id="8922241at2759"/>
<dbReference type="GO" id="GO:0008270">
    <property type="term" value="F:zinc ion binding"/>
    <property type="evidence" value="ECO:0007669"/>
    <property type="project" value="UniProtKB-KW"/>
</dbReference>
<feature type="domain" description="C2H2-type" evidence="11">
    <location>
        <begin position="168"/>
        <end position="190"/>
    </location>
</feature>
<dbReference type="FunFam" id="3.30.160.60:FF:000202">
    <property type="entry name" value="Zinc finger protein 574"/>
    <property type="match status" value="1"/>
</dbReference>
<dbReference type="SMART" id="SM00355">
    <property type="entry name" value="ZnF_C2H2"/>
    <property type="match status" value="4"/>
</dbReference>
<feature type="compositionally biased region" description="Polar residues" evidence="10">
    <location>
        <begin position="9"/>
        <end position="18"/>
    </location>
</feature>
<reference evidence="12 13" key="1">
    <citation type="journal article" date="2020" name="Genomics">
        <title>Complete, high-quality genomes from long-read metagenomic sequencing of two wolf lichen thalli reveals enigmatic genome architecture.</title>
        <authorList>
            <person name="McKenzie S.K."/>
            <person name="Walston R.F."/>
            <person name="Allen J.L."/>
        </authorList>
    </citation>
    <scope>NUCLEOTIDE SEQUENCE [LARGE SCALE GENOMIC DNA]</scope>
    <source>
        <strain evidence="12">WasteWater2</strain>
    </source>
</reference>